<dbReference type="InterPro" id="IPR036551">
    <property type="entry name" value="Flavin_trans-like"/>
</dbReference>
<dbReference type="GO" id="GO:0015937">
    <property type="term" value="P:coenzyme A biosynthetic process"/>
    <property type="evidence" value="ECO:0007669"/>
    <property type="project" value="UniProtKB-UniRule"/>
</dbReference>
<comment type="cofactor">
    <cofactor evidence="3">
        <name>FMN</name>
        <dbReference type="ChEBI" id="CHEBI:58210"/>
    </cofactor>
    <text evidence="3">Binds 1 FMN per subunit.</text>
</comment>
<keyword evidence="3 4" id="KW-0285">Flavoprotein</keyword>
<feature type="region of interest" description="Phosphopantothenoylcysteine decarboxylase" evidence="3">
    <location>
        <begin position="1"/>
        <end position="189"/>
    </location>
</feature>
<evidence type="ECO:0000259" key="5">
    <source>
        <dbReference type="Pfam" id="PF02441"/>
    </source>
</evidence>
<comment type="similarity">
    <text evidence="3 4">In the N-terminal section; belongs to the HFCD (homo-oligomeric flavin containing Cys decarboxylase) superfamily.</text>
</comment>
<dbReference type="UniPathway" id="UPA00241">
    <property type="reaction ID" value="UER00353"/>
</dbReference>
<dbReference type="Gene3D" id="3.40.50.10300">
    <property type="entry name" value="CoaB-like"/>
    <property type="match status" value="1"/>
</dbReference>
<gene>
    <name evidence="3 7" type="primary">coaBC</name>
    <name evidence="7" type="ORF">MAMMFC1_03733</name>
</gene>
<dbReference type="Proteomes" id="UP000276437">
    <property type="component" value="Chromosome"/>
</dbReference>
<proteinExistence type="inferred from homology"/>
<dbReference type="EC" id="6.3.2.5" evidence="3"/>
<keyword evidence="3 4" id="KW-0436">Ligase</keyword>
<comment type="function">
    <text evidence="4">Catalyzes two steps in the biosynthesis of coenzyme A. In the first step cysteine is conjugated to 4'-phosphopantothenate to form 4-phosphopantothenoylcysteine, in the latter compound is decarboxylated to form 4'-phosphopantotheine.</text>
</comment>
<evidence type="ECO:0000259" key="6">
    <source>
        <dbReference type="Pfam" id="PF04127"/>
    </source>
</evidence>
<organism evidence="7 8">
    <name type="scientific">Methylomusa anaerophila</name>
    <dbReference type="NCBI Taxonomy" id="1930071"/>
    <lineage>
        <taxon>Bacteria</taxon>
        <taxon>Bacillati</taxon>
        <taxon>Bacillota</taxon>
        <taxon>Negativicutes</taxon>
        <taxon>Selenomonadales</taxon>
        <taxon>Sporomusaceae</taxon>
        <taxon>Methylomusa</taxon>
    </lineage>
</organism>
<feature type="binding site" evidence="3">
    <location>
        <position position="278"/>
    </location>
    <ligand>
        <name>CTP</name>
        <dbReference type="ChEBI" id="CHEBI:37563"/>
    </ligand>
</feature>
<feature type="binding site" evidence="3">
    <location>
        <begin position="304"/>
        <end position="307"/>
    </location>
    <ligand>
        <name>CTP</name>
        <dbReference type="ChEBI" id="CHEBI:37563"/>
    </ligand>
</feature>
<comment type="pathway">
    <text evidence="3 4">Cofactor biosynthesis; coenzyme A biosynthesis; CoA from (R)-pantothenate: step 2/5.</text>
</comment>
<dbReference type="GO" id="GO:0004632">
    <property type="term" value="F:phosphopantothenate--cysteine ligase activity"/>
    <property type="evidence" value="ECO:0007669"/>
    <property type="project" value="UniProtKB-UniRule"/>
</dbReference>
<comment type="similarity">
    <text evidence="3 4">In the C-terminal section; belongs to the PPC synthetase family.</text>
</comment>
<comment type="function">
    <text evidence="3">Catalyzes two sequential steps in the biosynthesis of coenzyme A. In the first step cysteine is conjugated to 4'-phosphopantothenate to form 4-phosphopantothenoylcysteine. In the second step the latter compound is decarboxylated to form 4'-phosphopantotheine.</text>
</comment>
<dbReference type="EC" id="4.1.1.36" evidence="3"/>
<feature type="binding site" evidence="3">
    <location>
        <position position="336"/>
    </location>
    <ligand>
        <name>CTP</name>
        <dbReference type="ChEBI" id="CHEBI:37563"/>
    </ligand>
</feature>
<dbReference type="GO" id="GO:0071513">
    <property type="term" value="C:phosphopantothenoylcysteine decarboxylase complex"/>
    <property type="evidence" value="ECO:0007669"/>
    <property type="project" value="TreeGrafter"/>
</dbReference>
<feature type="domain" description="DNA/pantothenate metabolism flavoprotein C-terminal" evidence="6">
    <location>
        <begin position="186"/>
        <end position="394"/>
    </location>
</feature>
<keyword evidence="1 3" id="KW-0210">Decarboxylase</keyword>
<comment type="catalytic activity">
    <reaction evidence="3 4">
        <text>(R)-4'-phosphopantothenate + L-cysteine + CTP = N-[(R)-4-phosphopantothenoyl]-L-cysteine + CMP + diphosphate + H(+)</text>
        <dbReference type="Rhea" id="RHEA:19397"/>
        <dbReference type="ChEBI" id="CHEBI:10986"/>
        <dbReference type="ChEBI" id="CHEBI:15378"/>
        <dbReference type="ChEBI" id="CHEBI:33019"/>
        <dbReference type="ChEBI" id="CHEBI:35235"/>
        <dbReference type="ChEBI" id="CHEBI:37563"/>
        <dbReference type="ChEBI" id="CHEBI:59458"/>
        <dbReference type="ChEBI" id="CHEBI:60377"/>
        <dbReference type="EC" id="6.3.2.5"/>
    </reaction>
</comment>
<evidence type="ECO:0000256" key="2">
    <source>
        <dbReference type="ARBA" id="ARBA00023239"/>
    </source>
</evidence>
<evidence type="ECO:0000313" key="8">
    <source>
        <dbReference type="Proteomes" id="UP000276437"/>
    </source>
</evidence>
<dbReference type="KEGG" id="mana:MAMMFC1_03733"/>
<dbReference type="AlphaFoldDB" id="A0A348APM6"/>
<accession>A0A348APM6</accession>
<comment type="cofactor">
    <cofactor evidence="3">
        <name>Mg(2+)</name>
        <dbReference type="ChEBI" id="CHEBI:18420"/>
    </cofactor>
</comment>
<evidence type="ECO:0000256" key="4">
    <source>
        <dbReference type="RuleBase" id="RU364078"/>
    </source>
</evidence>
<dbReference type="SUPFAM" id="SSF52507">
    <property type="entry name" value="Homo-oligomeric flavin-containing Cys decarboxylases, HFCD"/>
    <property type="match status" value="1"/>
</dbReference>
<dbReference type="Pfam" id="PF02441">
    <property type="entry name" value="Flavoprotein"/>
    <property type="match status" value="1"/>
</dbReference>
<protein>
    <recommendedName>
        <fullName evidence="3">Coenzyme A biosynthesis bifunctional protein CoaBC</fullName>
    </recommendedName>
    <alternativeName>
        <fullName evidence="3">DNA/pantothenate metabolism flavoprotein</fullName>
    </alternativeName>
    <alternativeName>
        <fullName evidence="3">Phosphopantothenoylcysteine synthetase/decarboxylase</fullName>
        <shortName evidence="3">PPCS-PPCDC</shortName>
    </alternativeName>
    <domain>
        <recommendedName>
            <fullName evidence="3">Phosphopantothenoylcysteine decarboxylase</fullName>
            <shortName evidence="3">PPC decarboxylase</shortName>
            <shortName evidence="3">PPC-DC</shortName>
            <ecNumber evidence="3">4.1.1.36</ecNumber>
        </recommendedName>
        <alternativeName>
            <fullName evidence="3">CoaC</fullName>
        </alternativeName>
    </domain>
    <domain>
        <recommendedName>
            <fullName evidence="3">Phosphopantothenate--cysteine ligase</fullName>
            <ecNumber evidence="3">6.3.2.5</ecNumber>
        </recommendedName>
        <alternativeName>
            <fullName evidence="3">CoaB</fullName>
        </alternativeName>
        <alternativeName>
            <fullName evidence="3">Phosphopantothenoylcysteine synthetase</fullName>
            <shortName evidence="3">PPC synthetase</shortName>
            <shortName evidence="3">PPC-S</shortName>
        </alternativeName>
    </domain>
</protein>
<keyword evidence="3" id="KW-0460">Magnesium</keyword>
<keyword evidence="3" id="KW-0479">Metal-binding</keyword>
<dbReference type="OrthoDB" id="9802554at2"/>
<reference evidence="7 8" key="1">
    <citation type="journal article" date="2018" name="Int. J. Syst. Evol. Microbiol.">
        <title>Methylomusa anaerophila gen. nov., sp. nov., an anaerobic methanol-utilizing bacterium isolated from a microbial fuel cell.</title>
        <authorList>
            <person name="Amano N."/>
            <person name="Yamamuro A."/>
            <person name="Miyahara M."/>
            <person name="Kouzuma A."/>
            <person name="Abe T."/>
            <person name="Watanabe K."/>
        </authorList>
    </citation>
    <scope>NUCLEOTIDE SEQUENCE [LARGE SCALE GENOMIC DNA]</scope>
    <source>
        <strain evidence="7 8">MMFC1</strain>
    </source>
</reference>
<keyword evidence="3" id="KW-0511">Multifunctional enzyme</keyword>
<evidence type="ECO:0000313" key="7">
    <source>
        <dbReference type="EMBL" id="BBB93024.1"/>
    </source>
</evidence>
<dbReference type="HAMAP" id="MF_02225">
    <property type="entry name" value="CoaBC"/>
    <property type="match status" value="1"/>
</dbReference>
<comment type="catalytic activity">
    <reaction evidence="3 4">
        <text>N-[(R)-4-phosphopantothenoyl]-L-cysteine + H(+) = (R)-4'-phosphopantetheine + CO2</text>
        <dbReference type="Rhea" id="RHEA:16793"/>
        <dbReference type="ChEBI" id="CHEBI:15378"/>
        <dbReference type="ChEBI" id="CHEBI:16526"/>
        <dbReference type="ChEBI" id="CHEBI:59458"/>
        <dbReference type="ChEBI" id="CHEBI:61723"/>
        <dbReference type="EC" id="4.1.1.36"/>
    </reaction>
</comment>
<dbReference type="GO" id="GO:0046872">
    <property type="term" value="F:metal ion binding"/>
    <property type="evidence" value="ECO:0007669"/>
    <property type="project" value="UniProtKB-KW"/>
</dbReference>
<evidence type="ECO:0000256" key="3">
    <source>
        <dbReference type="HAMAP-Rule" id="MF_02225"/>
    </source>
</evidence>
<keyword evidence="2 3" id="KW-0456">Lyase</keyword>
<dbReference type="InterPro" id="IPR035929">
    <property type="entry name" value="CoaB-like_sf"/>
</dbReference>
<feature type="binding site" evidence="3">
    <location>
        <position position="322"/>
    </location>
    <ligand>
        <name>CTP</name>
        <dbReference type="ChEBI" id="CHEBI:37563"/>
    </ligand>
</feature>
<dbReference type="NCBIfam" id="TIGR00521">
    <property type="entry name" value="coaBC_dfp"/>
    <property type="match status" value="1"/>
</dbReference>
<dbReference type="GO" id="GO:0004633">
    <property type="term" value="F:phosphopantothenoylcysteine decarboxylase activity"/>
    <property type="evidence" value="ECO:0007669"/>
    <property type="project" value="UniProtKB-UniRule"/>
</dbReference>
<dbReference type="InterPro" id="IPR005252">
    <property type="entry name" value="CoaBC"/>
</dbReference>
<dbReference type="InterPro" id="IPR007085">
    <property type="entry name" value="DNA/pantothenate-metab_flavo_C"/>
</dbReference>
<feature type="domain" description="Flavoprotein" evidence="5">
    <location>
        <begin position="5"/>
        <end position="177"/>
    </location>
</feature>
<dbReference type="RefSeq" id="WP_126309905.1">
    <property type="nucleotide sequence ID" value="NZ_AP018449.1"/>
</dbReference>
<sequence>MSQYKNVVMGVTGGIAVYKCVEVVSRLKKAGCRVHVIMTKAATHFVTPLTFREISGNPVVEDMWEDPKTWNIEHIALATLADIFLIAPATANIIGKIANGIADDMLTTTVMATKAPVLLAPAMNVNMYLNPITQHNLSKLRNLGYQVMEPDSGMLACGVEGLGRLPEPSVIVDKTLGLLNTGNNFTGKRILITAGGTREPVDPVRYIGNRSSGKMGYALAQAAKSRGAEVILISGPVSLSPPAGVEFVKVETTQEMREAVLANFNQVDIVIKAAAVADYRPLEPQEQKIKKTGEIVTLQLAKNPDILKELGTLKKHQLLIGFAAETEELIANAAEKIRLKKLDMIIANDVTLPGAGFDADTNIVKLLYPSGRVEELPQMSKTELSAVILDKIYNLMINLT</sequence>
<feature type="region of interest" description="Phosphopantothenate--cysteine ligase" evidence="3">
    <location>
        <begin position="190"/>
        <end position="400"/>
    </location>
</feature>
<keyword evidence="8" id="KW-1185">Reference proteome</keyword>
<feature type="binding site" evidence="3">
    <location>
        <position position="340"/>
    </location>
    <ligand>
        <name>CTP</name>
        <dbReference type="ChEBI" id="CHEBI:37563"/>
    </ligand>
</feature>
<feature type="active site" description="Proton donor" evidence="3">
    <location>
        <position position="157"/>
    </location>
</feature>
<feature type="binding site" evidence="3">
    <location>
        <position position="288"/>
    </location>
    <ligand>
        <name>CTP</name>
        <dbReference type="ChEBI" id="CHEBI:37563"/>
    </ligand>
</feature>
<evidence type="ECO:0000256" key="1">
    <source>
        <dbReference type="ARBA" id="ARBA00022793"/>
    </source>
</evidence>
<dbReference type="EMBL" id="AP018449">
    <property type="protein sequence ID" value="BBB93024.1"/>
    <property type="molecule type" value="Genomic_DNA"/>
</dbReference>
<comment type="caution">
    <text evidence="3">Lacks conserved residue(s) required for the propagation of feature annotation.</text>
</comment>
<comment type="pathway">
    <text evidence="3 4">Cofactor biosynthesis; coenzyme A biosynthesis; CoA from (R)-pantothenate: step 3/5.</text>
</comment>
<dbReference type="Gene3D" id="3.40.50.1950">
    <property type="entry name" value="Flavin prenyltransferase-like"/>
    <property type="match status" value="1"/>
</dbReference>
<dbReference type="Pfam" id="PF04127">
    <property type="entry name" value="DFP"/>
    <property type="match status" value="1"/>
</dbReference>
<dbReference type="GO" id="GO:0010181">
    <property type="term" value="F:FMN binding"/>
    <property type="evidence" value="ECO:0007669"/>
    <property type="project" value="UniProtKB-UniRule"/>
</dbReference>
<dbReference type="InterPro" id="IPR003382">
    <property type="entry name" value="Flavoprotein"/>
</dbReference>
<keyword evidence="3 4" id="KW-0288">FMN</keyword>
<dbReference type="GO" id="GO:0015941">
    <property type="term" value="P:pantothenate catabolic process"/>
    <property type="evidence" value="ECO:0007669"/>
    <property type="project" value="InterPro"/>
</dbReference>
<dbReference type="PANTHER" id="PTHR14359">
    <property type="entry name" value="HOMO-OLIGOMERIC FLAVIN CONTAINING CYS DECARBOXYLASE FAMILY"/>
    <property type="match status" value="1"/>
</dbReference>
<dbReference type="SUPFAM" id="SSF102645">
    <property type="entry name" value="CoaB-like"/>
    <property type="match status" value="1"/>
</dbReference>
<dbReference type="PANTHER" id="PTHR14359:SF6">
    <property type="entry name" value="PHOSPHOPANTOTHENOYLCYSTEINE DECARBOXYLASE"/>
    <property type="match status" value="1"/>
</dbReference>
<name>A0A348APM6_9FIRM</name>